<dbReference type="InterPro" id="IPR000618">
    <property type="entry name" value="Insect_cuticle"/>
</dbReference>
<evidence type="ECO:0000256" key="1">
    <source>
        <dbReference type="ARBA" id="ARBA00022460"/>
    </source>
</evidence>
<dbReference type="InterPro" id="IPR050468">
    <property type="entry name" value="Cuticle_Struct_Prot"/>
</dbReference>
<organism evidence="3">
    <name type="scientific">Menopon gallinae</name>
    <name type="common">poultry shaft louse</name>
    <dbReference type="NCBI Taxonomy" id="328185"/>
    <lineage>
        <taxon>Eukaryota</taxon>
        <taxon>Metazoa</taxon>
        <taxon>Ecdysozoa</taxon>
        <taxon>Arthropoda</taxon>
        <taxon>Hexapoda</taxon>
        <taxon>Insecta</taxon>
        <taxon>Pterygota</taxon>
        <taxon>Neoptera</taxon>
        <taxon>Paraneoptera</taxon>
        <taxon>Psocodea</taxon>
        <taxon>Troctomorpha</taxon>
        <taxon>Phthiraptera</taxon>
        <taxon>Amblycera</taxon>
        <taxon>Menoponidae</taxon>
        <taxon>Menopon</taxon>
    </lineage>
</organism>
<dbReference type="GO" id="GO:0008010">
    <property type="term" value="F:structural constituent of chitin-based larval cuticle"/>
    <property type="evidence" value="ECO:0007669"/>
    <property type="project" value="TreeGrafter"/>
</dbReference>
<dbReference type="PANTHER" id="PTHR10380:SF173">
    <property type="entry name" value="CUTICULAR PROTEIN 47EF, ISOFORM C-RELATED"/>
    <property type="match status" value="1"/>
</dbReference>
<reference evidence="3" key="1">
    <citation type="journal article" date="2024" name="Gigascience">
        <title>Chromosome-level genome of the poultry shaft louse Menopon gallinae provides insight into the host-switching and adaptive evolution of parasitic lice.</title>
        <authorList>
            <person name="Xu Y."/>
            <person name="Ma L."/>
            <person name="Liu S."/>
            <person name="Liang Y."/>
            <person name="Liu Q."/>
            <person name="He Z."/>
            <person name="Tian L."/>
            <person name="Duan Y."/>
            <person name="Cai W."/>
            <person name="Li H."/>
            <person name="Song F."/>
        </authorList>
    </citation>
    <scope>NUCLEOTIDE SEQUENCE</scope>
    <source>
        <strain evidence="3">Cailab_2023a</strain>
    </source>
</reference>
<gene>
    <name evidence="3" type="ORF">PYX00_004387</name>
</gene>
<dbReference type="EMBL" id="JARGDH010000002">
    <property type="protein sequence ID" value="KAL0276927.1"/>
    <property type="molecule type" value="Genomic_DNA"/>
</dbReference>
<protein>
    <submittedName>
        <fullName evidence="3">Uncharacterized protein</fullName>
    </submittedName>
</protein>
<sequence length="79" mass="9242">MPRTGQQFFNSRDGTYHFEYDTGDSKHQSFRGESRDEHGAVKGYYGYVDPDGVLRLTEYVADRMGYRSKTTLRYPVFTE</sequence>
<accession>A0AAW2I3F2</accession>
<evidence type="ECO:0000256" key="2">
    <source>
        <dbReference type="PROSITE-ProRule" id="PRU00497"/>
    </source>
</evidence>
<evidence type="ECO:0000313" key="3">
    <source>
        <dbReference type="EMBL" id="KAL0276927.1"/>
    </source>
</evidence>
<dbReference type="PROSITE" id="PS51155">
    <property type="entry name" value="CHIT_BIND_RR_2"/>
    <property type="match status" value="1"/>
</dbReference>
<dbReference type="PANTHER" id="PTHR10380">
    <property type="entry name" value="CUTICLE PROTEIN"/>
    <property type="match status" value="1"/>
</dbReference>
<dbReference type="Pfam" id="PF00379">
    <property type="entry name" value="Chitin_bind_4"/>
    <property type="match status" value="1"/>
</dbReference>
<keyword evidence="1 2" id="KW-0193">Cuticle</keyword>
<dbReference type="PRINTS" id="PR00947">
    <property type="entry name" value="CUTICLE"/>
</dbReference>
<name>A0AAW2I3F2_9NEOP</name>
<dbReference type="GO" id="GO:0062129">
    <property type="term" value="C:chitin-based extracellular matrix"/>
    <property type="evidence" value="ECO:0007669"/>
    <property type="project" value="TreeGrafter"/>
</dbReference>
<dbReference type="AlphaFoldDB" id="A0AAW2I3F2"/>
<comment type="caution">
    <text evidence="3">The sequence shown here is derived from an EMBL/GenBank/DDBJ whole genome shotgun (WGS) entry which is preliminary data.</text>
</comment>
<proteinExistence type="predicted"/>